<keyword evidence="7 8" id="KW-0503">Monooxygenase</keyword>
<dbReference type="SUPFAM" id="SSF48264">
    <property type="entry name" value="Cytochrome P450"/>
    <property type="match status" value="1"/>
</dbReference>
<comment type="similarity">
    <text evidence="2 8">Belongs to the cytochrome P450 family.</text>
</comment>
<dbReference type="Pfam" id="PF00067">
    <property type="entry name" value="p450"/>
    <property type="match status" value="1"/>
</dbReference>
<dbReference type="PRINTS" id="PR00359">
    <property type="entry name" value="BP450"/>
</dbReference>
<keyword evidence="5 8" id="KW-0560">Oxidoreductase</keyword>
<proteinExistence type="inferred from homology"/>
<gene>
    <name evidence="10" type="ORF">HGA08_29970</name>
</gene>
<evidence type="ECO:0000256" key="6">
    <source>
        <dbReference type="ARBA" id="ARBA00023004"/>
    </source>
</evidence>
<feature type="region of interest" description="Disordered" evidence="9">
    <location>
        <begin position="68"/>
        <end position="96"/>
    </location>
</feature>
<name>A0A846Y9D9_9NOCA</name>
<dbReference type="InterPro" id="IPR001128">
    <property type="entry name" value="Cyt_P450"/>
</dbReference>
<evidence type="ECO:0000256" key="3">
    <source>
        <dbReference type="ARBA" id="ARBA00022617"/>
    </source>
</evidence>
<keyword evidence="4 8" id="KW-0479">Metal-binding</keyword>
<dbReference type="PRINTS" id="PR00385">
    <property type="entry name" value="P450"/>
</dbReference>
<evidence type="ECO:0000256" key="4">
    <source>
        <dbReference type="ARBA" id="ARBA00022723"/>
    </source>
</evidence>
<evidence type="ECO:0000256" key="9">
    <source>
        <dbReference type="SAM" id="MobiDB-lite"/>
    </source>
</evidence>
<dbReference type="GO" id="GO:0005506">
    <property type="term" value="F:iron ion binding"/>
    <property type="evidence" value="ECO:0007669"/>
    <property type="project" value="InterPro"/>
</dbReference>
<comment type="cofactor">
    <cofactor evidence="1">
        <name>heme</name>
        <dbReference type="ChEBI" id="CHEBI:30413"/>
    </cofactor>
</comment>
<comment type="caution">
    <text evidence="10">The sequence shown here is derived from an EMBL/GenBank/DDBJ whole genome shotgun (WGS) entry which is preliminary data.</text>
</comment>
<evidence type="ECO:0000256" key="2">
    <source>
        <dbReference type="ARBA" id="ARBA00010617"/>
    </source>
</evidence>
<dbReference type="EMBL" id="JAAXOP010000029">
    <property type="protein sequence ID" value="NKY54414.1"/>
    <property type="molecule type" value="Genomic_DNA"/>
</dbReference>
<reference evidence="10 11" key="1">
    <citation type="submission" date="2020-04" db="EMBL/GenBank/DDBJ databases">
        <title>MicrobeNet Type strains.</title>
        <authorList>
            <person name="Nicholson A.C."/>
        </authorList>
    </citation>
    <scope>NUCLEOTIDE SEQUENCE [LARGE SCALE GENOMIC DNA]</scope>
    <source>
        <strain evidence="10 11">JCM 12354</strain>
    </source>
</reference>
<dbReference type="InterPro" id="IPR002397">
    <property type="entry name" value="Cyt_P450_B"/>
</dbReference>
<dbReference type="PROSITE" id="PS00086">
    <property type="entry name" value="CYTOCHROME_P450"/>
    <property type="match status" value="1"/>
</dbReference>
<keyword evidence="3 8" id="KW-0349">Heme</keyword>
<organism evidence="10 11">
    <name type="scientific">Nocardia vermiculata</name>
    <dbReference type="NCBI Taxonomy" id="257274"/>
    <lineage>
        <taxon>Bacteria</taxon>
        <taxon>Bacillati</taxon>
        <taxon>Actinomycetota</taxon>
        <taxon>Actinomycetes</taxon>
        <taxon>Mycobacteriales</taxon>
        <taxon>Nocardiaceae</taxon>
        <taxon>Nocardia</taxon>
    </lineage>
</organism>
<dbReference type="AlphaFoldDB" id="A0A846Y9D9"/>
<dbReference type="PANTHER" id="PTHR46696">
    <property type="entry name" value="P450, PUTATIVE (EUROFUNG)-RELATED"/>
    <property type="match status" value="1"/>
</dbReference>
<keyword evidence="6 8" id="KW-0408">Iron</keyword>
<evidence type="ECO:0000256" key="7">
    <source>
        <dbReference type="ARBA" id="ARBA00023033"/>
    </source>
</evidence>
<dbReference type="InterPro" id="IPR017972">
    <property type="entry name" value="Cyt_P450_CS"/>
</dbReference>
<sequence>MTTIVDSAPRLPFSRPSTLEVAPRYAQLRQQAPVVRVTSPAGDPAWLAVGYAEVKQILGDPRFGRRHPEPEKAARVSQAAVAGGPRGDYNTEQHDHQRMRKMLVPAFSARRMAQLTERIQELTAQCLDDMQAQHDADPGEPVDLDKVLSFPLPALVISELLGVPPEDRQLFGDISKRMTNMYDGADAAAARAELEQYCAGLAAIKRATPAADVISDVVAMQEEDPTFTDDDVADLAAGLLFAGHETTSGRISFGTMWLLSDEARRAEFAADPERRVQPTVEEILRLAAPSVSPGLLRYAREDVEIGGITIAAGELVLLNADSANRDESVFADPLEFRTDRKPNAHVAFGHGMHVCIGASLARTELRTVFPALFRRFPGLRLAVDVEELELRTHSVTGGVDRVPVRW</sequence>
<dbReference type="CDD" id="cd11031">
    <property type="entry name" value="Cyp158A-like"/>
    <property type="match status" value="1"/>
</dbReference>
<dbReference type="GO" id="GO:0020037">
    <property type="term" value="F:heme binding"/>
    <property type="evidence" value="ECO:0007669"/>
    <property type="project" value="InterPro"/>
</dbReference>
<protein>
    <submittedName>
        <fullName evidence="10">Cytochrome P450</fullName>
    </submittedName>
</protein>
<keyword evidence="11" id="KW-1185">Reference proteome</keyword>
<evidence type="ECO:0000256" key="1">
    <source>
        <dbReference type="ARBA" id="ARBA00001971"/>
    </source>
</evidence>
<dbReference type="Gene3D" id="1.10.630.10">
    <property type="entry name" value="Cytochrome P450"/>
    <property type="match status" value="1"/>
</dbReference>
<evidence type="ECO:0000313" key="11">
    <source>
        <dbReference type="Proteomes" id="UP000565711"/>
    </source>
</evidence>
<dbReference type="GO" id="GO:0016705">
    <property type="term" value="F:oxidoreductase activity, acting on paired donors, with incorporation or reduction of molecular oxygen"/>
    <property type="evidence" value="ECO:0007669"/>
    <property type="project" value="InterPro"/>
</dbReference>
<dbReference type="GO" id="GO:0004497">
    <property type="term" value="F:monooxygenase activity"/>
    <property type="evidence" value="ECO:0007669"/>
    <property type="project" value="UniProtKB-KW"/>
</dbReference>
<dbReference type="FunFam" id="1.10.630.10:FF:000018">
    <property type="entry name" value="Cytochrome P450 monooxygenase"/>
    <property type="match status" value="1"/>
</dbReference>
<evidence type="ECO:0000256" key="8">
    <source>
        <dbReference type="RuleBase" id="RU000461"/>
    </source>
</evidence>
<dbReference type="Proteomes" id="UP000565711">
    <property type="component" value="Unassembled WGS sequence"/>
</dbReference>
<evidence type="ECO:0000313" key="10">
    <source>
        <dbReference type="EMBL" id="NKY54414.1"/>
    </source>
</evidence>
<dbReference type="RefSeq" id="WP_067881335.1">
    <property type="nucleotide sequence ID" value="NZ_JAAXOP010000029.1"/>
</dbReference>
<accession>A0A846Y9D9</accession>
<evidence type="ECO:0000256" key="5">
    <source>
        <dbReference type="ARBA" id="ARBA00023002"/>
    </source>
</evidence>
<dbReference type="InterPro" id="IPR036396">
    <property type="entry name" value="Cyt_P450_sf"/>
</dbReference>
<dbReference type="PANTHER" id="PTHR46696:SF5">
    <property type="entry name" value="CYTOCHROME P450 BJ-1"/>
    <property type="match status" value="1"/>
</dbReference>